<name>A0A0E0M6L0_ORYPU</name>
<dbReference type="AlphaFoldDB" id="A0A0E0M6L0"/>
<evidence type="ECO:0000313" key="2">
    <source>
        <dbReference type="Proteomes" id="UP000026962"/>
    </source>
</evidence>
<reference evidence="1" key="1">
    <citation type="submission" date="2015-04" db="UniProtKB">
        <authorList>
            <consortium name="EnsemblPlants"/>
        </authorList>
    </citation>
    <scope>IDENTIFICATION</scope>
</reference>
<dbReference type="EnsemblPlants" id="OPUNC10G05410.1">
    <property type="protein sequence ID" value="OPUNC10G05410.1"/>
    <property type="gene ID" value="OPUNC10G05410"/>
</dbReference>
<accession>A0A0E0M6L0</accession>
<keyword evidence="2" id="KW-1185">Reference proteome</keyword>
<protein>
    <submittedName>
        <fullName evidence="1">Uncharacterized protein</fullName>
    </submittedName>
</protein>
<proteinExistence type="predicted"/>
<sequence>MCFNDGDTRMVVNSSHIEEDPIPTDAFELGVGENKVCYPYFVSMDLLEVMHTKCLTLAFDVKYGTDLAMVVFLSMPGAYEVVQTFVEPMNIFSPRLIVDLKQDANMPISFVEMPQW</sequence>
<evidence type="ECO:0000313" key="1">
    <source>
        <dbReference type="EnsemblPlants" id="OPUNC10G05410.1"/>
    </source>
</evidence>
<dbReference type="Gramene" id="OPUNC10G05410.1">
    <property type="protein sequence ID" value="OPUNC10G05410.1"/>
    <property type="gene ID" value="OPUNC10G05410"/>
</dbReference>
<dbReference type="HOGENOM" id="CLU_2100876_0_0_1"/>
<organism evidence="1">
    <name type="scientific">Oryza punctata</name>
    <name type="common">Red rice</name>
    <dbReference type="NCBI Taxonomy" id="4537"/>
    <lineage>
        <taxon>Eukaryota</taxon>
        <taxon>Viridiplantae</taxon>
        <taxon>Streptophyta</taxon>
        <taxon>Embryophyta</taxon>
        <taxon>Tracheophyta</taxon>
        <taxon>Spermatophyta</taxon>
        <taxon>Magnoliopsida</taxon>
        <taxon>Liliopsida</taxon>
        <taxon>Poales</taxon>
        <taxon>Poaceae</taxon>
        <taxon>BOP clade</taxon>
        <taxon>Oryzoideae</taxon>
        <taxon>Oryzeae</taxon>
        <taxon>Oryzinae</taxon>
        <taxon>Oryza</taxon>
    </lineage>
</organism>
<dbReference type="Proteomes" id="UP000026962">
    <property type="component" value="Chromosome 10"/>
</dbReference>
<reference evidence="1" key="2">
    <citation type="submission" date="2018-05" db="EMBL/GenBank/DDBJ databases">
        <title>OpunRS2 (Oryza punctata Reference Sequence Version 2).</title>
        <authorList>
            <person name="Zhang J."/>
            <person name="Kudrna D."/>
            <person name="Lee S."/>
            <person name="Talag J."/>
            <person name="Welchert J."/>
            <person name="Wing R.A."/>
        </authorList>
    </citation>
    <scope>NUCLEOTIDE SEQUENCE [LARGE SCALE GENOMIC DNA]</scope>
</reference>